<evidence type="ECO:0000313" key="2">
    <source>
        <dbReference type="Proteomes" id="UP000252139"/>
    </source>
</evidence>
<dbReference type="OrthoDB" id="2288692at2759"/>
<accession>A0A367IMX6</accession>
<keyword evidence="2" id="KW-1185">Reference proteome</keyword>
<protein>
    <submittedName>
        <fullName evidence="1">Uncharacterized protein</fullName>
    </submittedName>
</protein>
<sequence>MVIASKTMNALCTSSVTLGATPQVSIGPDHASKLNPRDCQLFLASAAVAKFKEMVAPENDLLLTCTPSMSHLRQFTTSFHHPSTFNCWRRTFEPFNDILHMPATAFTLCDLPSFSGYGSNSTSVAMLSSQLLALWARTYFHHNNVLTEAQIATFMILYDSVIKDSKPWVPLQAVVQLLKKEFNKSSQVKFFQFAFVTSLSAVADTAGDSLSAANAKIAANISSRFSDLFFDN</sequence>
<dbReference type="AlphaFoldDB" id="A0A367IMX6"/>
<dbReference type="Proteomes" id="UP000252139">
    <property type="component" value="Unassembled WGS sequence"/>
</dbReference>
<comment type="caution">
    <text evidence="1">The sequence shown here is derived from an EMBL/GenBank/DDBJ whole genome shotgun (WGS) entry which is preliminary data.</text>
</comment>
<gene>
    <name evidence="1" type="ORF">CU097_002151</name>
</gene>
<proteinExistence type="predicted"/>
<organism evidence="1 2">
    <name type="scientific">Rhizopus azygosporus</name>
    <name type="common">Rhizopus microsporus var. azygosporus</name>
    <dbReference type="NCBI Taxonomy" id="86630"/>
    <lineage>
        <taxon>Eukaryota</taxon>
        <taxon>Fungi</taxon>
        <taxon>Fungi incertae sedis</taxon>
        <taxon>Mucoromycota</taxon>
        <taxon>Mucoromycotina</taxon>
        <taxon>Mucoromycetes</taxon>
        <taxon>Mucorales</taxon>
        <taxon>Mucorineae</taxon>
        <taxon>Rhizopodaceae</taxon>
        <taxon>Rhizopus</taxon>
    </lineage>
</organism>
<evidence type="ECO:0000313" key="1">
    <source>
        <dbReference type="EMBL" id="RCH79028.1"/>
    </source>
</evidence>
<name>A0A367IMX6_RHIAZ</name>
<reference evidence="1 2" key="1">
    <citation type="journal article" date="2018" name="G3 (Bethesda)">
        <title>Phylogenetic and Phylogenomic Definition of Rhizopus Species.</title>
        <authorList>
            <person name="Gryganskyi A.P."/>
            <person name="Golan J."/>
            <person name="Dolatabadi S."/>
            <person name="Mondo S."/>
            <person name="Robb S."/>
            <person name="Idnurm A."/>
            <person name="Muszewska A."/>
            <person name="Steczkiewicz K."/>
            <person name="Masonjones S."/>
            <person name="Liao H.L."/>
            <person name="Gajdeczka M.T."/>
            <person name="Anike F."/>
            <person name="Vuek A."/>
            <person name="Anishchenko I.M."/>
            <person name="Voigt K."/>
            <person name="de Hoog G.S."/>
            <person name="Smith M.E."/>
            <person name="Heitman J."/>
            <person name="Vilgalys R."/>
            <person name="Stajich J.E."/>
        </authorList>
    </citation>
    <scope>NUCLEOTIDE SEQUENCE [LARGE SCALE GENOMIC DNA]</scope>
    <source>
        <strain evidence="1 2">CBS 357.93</strain>
    </source>
</reference>
<dbReference type="EMBL" id="PJQL01004747">
    <property type="protein sequence ID" value="RCH79028.1"/>
    <property type="molecule type" value="Genomic_DNA"/>
</dbReference>